<dbReference type="PANTHER" id="PTHR21600">
    <property type="entry name" value="MITOCHONDRIAL RNA PSEUDOURIDINE SYNTHASE"/>
    <property type="match status" value="1"/>
</dbReference>
<reference evidence="7" key="1">
    <citation type="submission" date="2016-03" db="EMBL/GenBank/DDBJ databases">
        <title>Mechanisms controlling the formation of the plant cell surface in tip-growing cells are functionally conserved among land plants.</title>
        <authorList>
            <person name="Honkanen S."/>
            <person name="Jones V.A."/>
            <person name="Morieri G."/>
            <person name="Champion C."/>
            <person name="Hetherington A.J."/>
            <person name="Kelly S."/>
            <person name="Saint-Marcoux D."/>
            <person name="Proust H."/>
            <person name="Prescott H."/>
            <person name="Dolan L."/>
        </authorList>
    </citation>
    <scope>NUCLEOTIDE SEQUENCE [LARGE SCALE GENOMIC DNA]</scope>
    <source>
        <tissue evidence="7">Whole gametophyte</tissue>
    </source>
</reference>
<dbReference type="Gene3D" id="3.30.2350.10">
    <property type="entry name" value="Pseudouridine synthase"/>
    <property type="match status" value="1"/>
</dbReference>
<dbReference type="Pfam" id="PF00849">
    <property type="entry name" value="PseudoU_synth_2"/>
    <property type="match status" value="2"/>
</dbReference>
<keyword evidence="3" id="KW-0413">Isomerase</keyword>
<dbReference type="InterPro" id="IPR050188">
    <property type="entry name" value="RluA_PseudoU_synthase"/>
</dbReference>
<evidence type="ECO:0000313" key="8">
    <source>
        <dbReference type="Proteomes" id="UP000077202"/>
    </source>
</evidence>
<comment type="catalytic activity">
    <reaction evidence="1">
        <text>a uridine in RNA = a pseudouridine in RNA</text>
        <dbReference type="Rhea" id="RHEA:48348"/>
        <dbReference type="Rhea" id="RHEA-COMP:12068"/>
        <dbReference type="Rhea" id="RHEA-COMP:12069"/>
        <dbReference type="ChEBI" id="CHEBI:65314"/>
        <dbReference type="ChEBI" id="CHEBI:65315"/>
    </reaction>
</comment>
<dbReference type="SMART" id="SM00363">
    <property type="entry name" value="S4"/>
    <property type="match status" value="1"/>
</dbReference>
<dbReference type="Pfam" id="PF01479">
    <property type="entry name" value="S4"/>
    <property type="match status" value="1"/>
</dbReference>
<dbReference type="InterPro" id="IPR006224">
    <property type="entry name" value="PsdUridine_synth_RluA-like_CS"/>
</dbReference>
<dbReference type="PROSITE" id="PS01129">
    <property type="entry name" value="PSI_RLU"/>
    <property type="match status" value="1"/>
</dbReference>
<dbReference type="Gene3D" id="3.10.290.10">
    <property type="entry name" value="RNA-binding S4 domain"/>
    <property type="match status" value="1"/>
</dbReference>
<dbReference type="GO" id="GO:0009982">
    <property type="term" value="F:pseudouridine synthase activity"/>
    <property type="evidence" value="ECO:0007669"/>
    <property type="project" value="InterPro"/>
</dbReference>
<dbReference type="SUPFAM" id="SSF55174">
    <property type="entry name" value="Alpha-L RNA-binding motif"/>
    <property type="match status" value="1"/>
</dbReference>
<feature type="domain" description="RNA-binding S4" evidence="6">
    <location>
        <begin position="83"/>
        <end position="144"/>
    </location>
</feature>
<protein>
    <recommendedName>
        <fullName evidence="6">RNA-binding S4 domain-containing protein</fullName>
    </recommendedName>
</protein>
<gene>
    <name evidence="7" type="ORF">AXG93_1099s1060</name>
</gene>
<dbReference type="InterPro" id="IPR002942">
    <property type="entry name" value="S4_RNA-bd"/>
</dbReference>
<dbReference type="InterPro" id="IPR036986">
    <property type="entry name" value="S4_RNA-bd_sf"/>
</dbReference>
<organism evidence="7 8">
    <name type="scientific">Marchantia polymorpha subsp. ruderalis</name>
    <dbReference type="NCBI Taxonomy" id="1480154"/>
    <lineage>
        <taxon>Eukaryota</taxon>
        <taxon>Viridiplantae</taxon>
        <taxon>Streptophyta</taxon>
        <taxon>Embryophyta</taxon>
        <taxon>Marchantiophyta</taxon>
        <taxon>Marchantiopsida</taxon>
        <taxon>Marchantiidae</taxon>
        <taxon>Marchantiales</taxon>
        <taxon>Marchantiaceae</taxon>
        <taxon>Marchantia</taxon>
    </lineage>
</organism>
<dbReference type="EMBL" id="LVLJ01000437">
    <property type="protein sequence ID" value="OAE34227.1"/>
    <property type="molecule type" value="Genomic_DNA"/>
</dbReference>
<dbReference type="CDD" id="cd00165">
    <property type="entry name" value="S4"/>
    <property type="match status" value="1"/>
</dbReference>
<dbReference type="GO" id="GO:0000455">
    <property type="term" value="P:enzyme-directed rRNA pseudouridine synthesis"/>
    <property type="evidence" value="ECO:0007669"/>
    <property type="project" value="TreeGrafter"/>
</dbReference>
<evidence type="ECO:0000256" key="4">
    <source>
        <dbReference type="PROSITE-ProRule" id="PRU00182"/>
    </source>
</evidence>
<dbReference type="AlphaFoldDB" id="A0A176WM58"/>
<evidence type="ECO:0000313" key="7">
    <source>
        <dbReference type="EMBL" id="OAE34227.1"/>
    </source>
</evidence>
<dbReference type="InterPro" id="IPR006145">
    <property type="entry name" value="PsdUridine_synth_RsuA/RluA"/>
</dbReference>
<evidence type="ECO:0000256" key="1">
    <source>
        <dbReference type="ARBA" id="ARBA00000073"/>
    </source>
</evidence>
<feature type="region of interest" description="Disordered" evidence="5">
    <location>
        <begin position="202"/>
        <end position="230"/>
    </location>
</feature>
<dbReference type="CDD" id="cd02869">
    <property type="entry name" value="PseudoU_synth_RluA_like"/>
    <property type="match status" value="1"/>
</dbReference>
<evidence type="ECO:0000259" key="6">
    <source>
        <dbReference type="SMART" id="SM00363"/>
    </source>
</evidence>
<comment type="caution">
    <text evidence="7">The sequence shown here is derived from an EMBL/GenBank/DDBJ whole genome shotgun (WGS) entry which is preliminary data.</text>
</comment>
<dbReference type="PANTHER" id="PTHR21600:SF87">
    <property type="entry name" value="RNA PSEUDOURIDYLATE SYNTHASE DOMAIN-CONTAINING PROTEIN 1"/>
    <property type="match status" value="1"/>
</dbReference>
<name>A0A176WM58_MARPO</name>
<proteinExistence type="inferred from homology"/>
<accession>A0A176WM58</accession>
<keyword evidence="4" id="KW-0694">RNA-binding</keyword>
<feature type="compositionally biased region" description="Acidic residues" evidence="5">
    <location>
        <begin position="211"/>
        <end position="225"/>
    </location>
</feature>
<evidence type="ECO:0000256" key="3">
    <source>
        <dbReference type="ARBA" id="ARBA00023235"/>
    </source>
</evidence>
<comment type="similarity">
    <text evidence="2">Belongs to the pseudouridine synthase RluA family.</text>
</comment>
<evidence type="ECO:0000256" key="5">
    <source>
        <dbReference type="SAM" id="MobiDB-lite"/>
    </source>
</evidence>
<sequence>MVHLLRSVFHGSSPTLCPCRKTSFLDSHSRGQSVRSFVVCASSATSKAAEDYEAYQNQFSEDDRRESGGVKFEGVVERSGSKSRLDQWLSKQLPRVSRARVQSSIRHGLALVNGQPANKVSFSLKGGDTVECKLIGPTPSEAEPEDIALDIAFEDEHVIVINKPAHMVVHPAPGHSKGTLVNALLHHCGLPAMQLVTGSSGSQKGLLGVQDSEEEDELPEDDEAVDPGTLHKVEWSGPAPIIRPGIVHRLDKGTSGLLVVAKFGQSSHINAAYDGDEATSFSQDDYTHEHLCNQFKARTVRRSYLSLTCGSPPPGIGRVDVPIGRDPRDRKRMAAFPFASPNMRTRPAASKYRVLEVLAQGGSSLLEWRLETGRTHQIRVHAQHLGYPLLGDEAYGGTKGAAEAKLLPKFPSVKHGPLRHMVAQIDRPCLHAQTLGLGVKFTSVVQSVLQFPFVREMADSCTLGQEKN</sequence>
<dbReference type="SUPFAM" id="SSF55120">
    <property type="entry name" value="Pseudouridine synthase"/>
    <property type="match status" value="1"/>
</dbReference>
<evidence type="ECO:0000256" key="2">
    <source>
        <dbReference type="ARBA" id="ARBA00010876"/>
    </source>
</evidence>
<dbReference type="Proteomes" id="UP000077202">
    <property type="component" value="Unassembled WGS sequence"/>
</dbReference>
<keyword evidence="8" id="KW-1185">Reference proteome</keyword>
<dbReference type="InterPro" id="IPR020103">
    <property type="entry name" value="PsdUridine_synth_cat_dom_sf"/>
</dbReference>
<dbReference type="GO" id="GO:0003723">
    <property type="term" value="F:RNA binding"/>
    <property type="evidence" value="ECO:0007669"/>
    <property type="project" value="UniProtKB-KW"/>
</dbReference>
<dbReference type="PROSITE" id="PS50889">
    <property type="entry name" value="S4"/>
    <property type="match status" value="1"/>
</dbReference>